<dbReference type="AlphaFoldDB" id="A0AAE0HUR6"/>
<keyword evidence="1" id="KW-0472">Membrane</keyword>
<dbReference type="Gene3D" id="2.60.120.10">
    <property type="entry name" value="Jelly Rolls"/>
    <property type="match status" value="1"/>
</dbReference>
<reference evidence="2" key="2">
    <citation type="submission" date="2023-06" db="EMBL/GenBank/DDBJ databases">
        <authorList>
            <consortium name="Lawrence Berkeley National Laboratory"/>
            <person name="Haridas S."/>
            <person name="Hensen N."/>
            <person name="Bonometti L."/>
            <person name="Westerberg I."/>
            <person name="Brannstrom I.O."/>
            <person name="Guillou S."/>
            <person name="Cros-Aarteil S."/>
            <person name="Calhoun S."/>
            <person name="Kuo A."/>
            <person name="Mondo S."/>
            <person name="Pangilinan J."/>
            <person name="Riley R."/>
            <person name="Labutti K."/>
            <person name="Andreopoulos B."/>
            <person name="Lipzen A."/>
            <person name="Chen C."/>
            <person name="Yanf M."/>
            <person name="Daum C."/>
            <person name="Ng V."/>
            <person name="Clum A."/>
            <person name="Steindorff A."/>
            <person name="Ohm R."/>
            <person name="Martin F."/>
            <person name="Silar P."/>
            <person name="Natvig D."/>
            <person name="Lalanne C."/>
            <person name="Gautier V."/>
            <person name="Ament-Velasquez S.L."/>
            <person name="Kruys A."/>
            <person name="Hutchinson M.I."/>
            <person name="Powell A.J."/>
            <person name="Barry K."/>
            <person name="Miller A.N."/>
            <person name="Grigoriev I.V."/>
            <person name="Debuchy R."/>
            <person name="Gladieux P."/>
            <person name="Thoren M.H."/>
            <person name="Johannesson H."/>
        </authorList>
    </citation>
    <scope>NUCLEOTIDE SEQUENCE</scope>
    <source>
        <strain evidence="2">CBS 118394</strain>
    </source>
</reference>
<dbReference type="SUPFAM" id="SSF51182">
    <property type="entry name" value="RmlC-like cupins"/>
    <property type="match status" value="1"/>
</dbReference>
<comment type="caution">
    <text evidence="2">The sequence shown here is derived from an EMBL/GenBank/DDBJ whole genome shotgun (WGS) entry which is preliminary data.</text>
</comment>
<feature type="transmembrane region" description="Helical" evidence="1">
    <location>
        <begin position="140"/>
        <end position="161"/>
    </location>
</feature>
<sequence>MTMIPPIISRPLPNAVTYDLTLKNLVTITLPSGSQWTSGLHFHQTHIEYLRVLKGSVRIRLGDENFVVTATPGSSQPLEIRVGKHAWHEWGRADPNDETEVVVVERTDPEDGEKAVFFWNLNGVILHAQRMVKPRLVPGWMFGVFMEVWVSLQLFAIFGVLDNFPVVFDVRGVSGLVPGSRRDKFLHWVEQLFARVVVGAVAMIAKVLGISAVRKEFTPEAEYGSGCFEQGGDGLDGRDHMDNKK</sequence>
<keyword evidence="1" id="KW-0812">Transmembrane</keyword>
<accession>A0AAE0HUR6</accession>
<dbReference type="CDD" id="cd02208">
    <property type="entry name" value="cupin_RmlC-like"/>
    <property type="match status" value="1"/>
</dbReference>
<name>A0AAE0HUR6_9PEZI</name>
<protein>
    <submittedName>
        <fullName evidence="2">Cupin, RmlC-type</fullName>
    </submittedName>
</protein>
<keyword evidence="3" id="KW-1185">Reference proteome</keyword>
<gene>
    <name evidence="2" type="ORF">B0H66DRAFT_348175</name>
</gene>
<reference evidence="2" key="1">
    <citation type="journal article" date="2023" name="Mol. Phylogenet. Evol.">
        <title>Genome-scale phylogeny and comparative genomics of the fungal order Sordariales.</title>
        <authorList>
            <person name="Hensen N."/>
            <person name="Bonometti L."/>
            <person name="Westerberg I."/>
            <person name="Brannstrom I.O."/>
            <person name="Guillou S."/>
            <person name="Cros-Aarteil S."/>
            <person name="Calhoun S."/>
            <person name="Haridas S."/>
            <person name="Kuo A."/>
            <person name="Mondo S."/>
            <person name="Pangilinan J."/>
            <person name="Riley R."/>
            <person name="LaButti K."/>
            <person name="Andreopoulos B."/>
            <person name="Lipzen A."/>
            <person name="Chen C."/>
            <person name="Yan M."/>
            <person name="Daum C."/>
            <person name="Ng V."/>
            <person name="Clum A."/>
            <person name="Steindorff A."/>
            <person name="Ohm R.A."/>
            <person name="Martin F."/>
            <person name="Silar P."/>
            <person name="Natvig D.O."/>
            <person name="Lalanne C."/>
            <person name="Gautier V."/>
            <person name="Ament-Velasquez S.L."/>
            <person name="Kruys A."/>
            <person name="Hutchinson M.I."/>
            <person name="Powell A.J."/>
            <person name="Barry K."/>
            <person name="Miller A.N."/>
            <person name="Grigoriev I.V."/>
            <person name="Debuchy R."/>
            <person name="Gladieux P."/>
            <person name="Hiltunen Thoren M."/>
            <person name="Johannesson H."/>
        </authorList>
    </citation>
    <scope>NUCLEOTIDE SEQUENCE</scope>
    <source>
        <strain evidence="2">CBS 118394</strain>
    </source>
</reference>
<evidence type="ECO:0000313" key="3">
    <source>
        <dbReference type="Proteomes" id="UP001283341"/>
    </source>
</evidence>
<feature type="transmembrane region" description="Helical" evidence="1">
    <location>
        <begin position="192"/>
        <end position="213"/>
    </location>
</feature>
<dbReference type="Proteomes" id="UP001283341">
    <property type="component" value="Unassembled WGS sequence"/>
</dbReference>
<dbReference type="EMBL" id="JAUEDM010000007">
    <property type="protein sequence ID" value="KAK3313282.1"/>
    <property type="molecule type" value="Genomic_DNA"/>
</dbReference>
<evidence type="ECO:0000313" key="2">
    <source>
        <dbReference type="EMBL" id="KAK3313282.1"/>
    </source>
</evidence>
<keyword evidence="1" id="KW-1133">Transmembrane helix</keyword>
<evidence type="ECO:0000256" key="1">
    <source>
        <dbReference type="SAM" id="Phobius"/>
    </source>
</evidence>
<dbReference type="InterPro" id="IPR014710">
    <property type="entry name" value="RmlC-like_jellyroll"/>
</dbReference>
<organism evidence="2 3">
    <name type="scientific">Apodospora peruviana</name>
    <dbReference type="NCBI Taxonomy" id="516989"/>
    <lineage>
        <taxon>Eukaryota</taxon>
        <taxon>Fungi</taxon>
        <taxon>Dikarya</taxon>
        <taxon>Ascomycota</taxon>
        <taxon>Pezizomycotina</taxon>
        <taxon>Sordariomycetes</taxon>
        <taxon>Sordariomycetidae</taxon>
        <taxon>Sordariales</taxon>
        <taxon>Lasiosphaeriaceae</taxon>
        <taxon>Apodospora</taxon>
    </lineage>
</organism>
<dbReference type="InterPro" id="IPR011051">
    <property type="entry name" value="RmlC_Cupin_sf"/>
</dbReference>
<proteinExistence type="predicted"/>